<dbReference type="EMBL" id="SLWX01000001">
    <property type="protein sequence ID" value="TCO78537.1"/>
    <property type="molecule type" value="Genomic_DNA"/>
</dbReference>
<dbReference type="RefSeq" id="WP_117316743.1">
    <property type="nucleotide sequence ID" value="NZ_QQSW01000006.1"/>
</dbReference>
<organism evidence="3 4">
    <name type="scientific">Chromatocurvus halotolerans</name>
    <dbReference type="NCBI Taxonomy" id="1132028"/>
    <lineage>
        <taxon>Bacteria</taxon>
        <taxon>Pseudomonadati</taxon>
        <taxon>Pseudomonadota</taxon>
        <taxon>Gammaproteobacteria</taxon>
        <taxon>Cellvibrionales</taxon>
        <taxon>Halieaceae</taxon>
        <taxon>Chromatocurvus</taxon>
    </lineage>
</organism>
<comment type="caution">
    <text evidence="3">The sequence shown here is derived from an EMBL/GenBank/DDBJ whole genome shotgun (WGS) entry which is preliminary data.</text>
</comment>
<dbReference type="Proteomes" id="UP000294980">
    <property type="component" value="Unassembled WGS sequence"/>
</dbReference>
<evidence type="ECO:0000313" key="3">
    <source>
        <dbReference type="EMBL" id="TCO78537.1"/>
    </source>
</evidence>
<sequence>MIRDGTLVQPLLNLMRDHLLAYDVLQTDETTVQVPRETGKTAQSHSRLWLQRGGPPGESIVLLGYDPSRSQTVPPA</sequence>
<dbReference type="AlphaFoldDB" id="A0A4R2L027"/>
<proteinExistence type="predicted"/>
<accession>A0A4R2L027</accession>
<evidence type="ECO:0000256" key="1">
    <source>
        <dbReference type="SAM" id="MobiDB-lite"/>
    </source>
</evidence>
<feature type="domain" description="Transposase IS66 central" evidence="2">
    <location>
        <begin position="2"/>
        <end position="74"/>
    </location>
</feature>
<name>A0A4R2L027_9GAMM</name>
<feature type="region of interest" description="Disordered" evidence="1">
    <location>
        <begin position="33"/>
        <end position="53"/>
    </location>
</feature>
<reference evidence="3 4" key="1">
    <citation type="submission" date="2019-03" db="EMBL/GenBank/DDBJ databases">
        <title>Genomic Encyclopedia of Type Strains, Phase IV (KMG-IV): sequencing the most valuable type-strain genomes for metagenomic binning, comparative biology and taxonomic classification.</title>
        <authorList>
            <person name="Goeker M."/>
        </authorList>
    </citation>
    <scope>NUCLEOTIDE SEQUENCE [LARGE SCALE GENOMIC DNA]</scope>
    <source>
        <strain evidence="3 4">DSM 23344</strain>
    </source>
</reference>
<dbReference type="InterPro" id="IPR004291">
    <property type="entry name" value="Transposase_IS66_central"/>
</dbReference>
<dbReference type="OrthoDB" id="9800877at2"/>
<keyword evidence="4" id="KW-1185">Reference proteome</keyword>
<evidence type="ECO:0000259" key="2">
    <source>
        <dbReference type="Pfam" id="PF03050"/>
    </source>
</evidence>
<evidence type="ECO:0000313" key="4">
    <source>
        <dbReference type="Proteomes" id="UP000294980"/>
    </source>
</evidence>
<dbReference type="Pfam" id="PF03050">
    <property type="entry name" value="DDE_Tnp_IS66"/>
    <property type="match status" value="1"/>
</dbReference>
<gene>
    <name evidence="3" type="ORF">EV688_101354</name>
</gene>
<protein>
    <submittedName>
        <fullName evidence="3">Transposase IS66 family protein</fullName>
    </submittedName>
</protein>